<gene>
    <name evidence="2" type="ORF">HMPREF0724_12861</name>
</gene>
<accession>E9T477</accession>
<name>E9T477_RHOHA</name>
<dbReference type="EMBL" id="ADNW02000013">
    <property type="protein sequence ID" value="EGD23044.1"/>
    <property type="molecule type" value="Genomic_DNA"/>
</dbReference>
<evidence type="ECO:0000313" key="3">
    <source>
        <dbReference type="Proteomes" id="UP000004245"/>
    </source>
</evidence>
<feature type="region of interest" description="Disordered" evidence="1">
    <location>
        <begin position="9"/>
        <end position="47"/>
    </location>
</feature>
<organism evidence="2 3">
    <name type="scientific">Prescottella equi ATCC 33707</name>
    <dbReference type="NCBI Taxonomy" id="525370"/>
    <lineage>
        <taxon>Bacteria</taxon>
        <taxon>Bacillati</taxon>
        <taxon>Actinomycetota</taxon>
        <taxon>Actinomycetes</taxon>
        <taxon>Mycobacteriales</taxon>
        <taxon>Nocardiaceae</taxon>
        <taxon>Prescottella</taxon>
    </lineage>
</organism>
<comment type="caution">
    <text evidence="2">The sequence shown here is derived from an EMBL/GenBank/DDBJ whole genome shotgun (WGS) entry which is preliminary data.</text>
</comment>
<dbReference type="HOGENOM" id="CLU_3172570_0_0_11"/>
<evidence type="ECO:0000313" key="2">
    <source>
        <dbReference type="EMBL" id="EGD23044.1"/>
    </source>
</evidence>
<proteinExistence type="predicted"/>
<dbReference type="AlphaFoldDB" id="E9T477"/>
<protein>
    <submittedName>
        <fullName evidence="2">Uncharacterized protein</fullName>
    </submittedName>
</protein>
<dbReference type="Proteomes" id="UP000004245">
    <property type="component" value="Unassembled WGS sequence"/>
</dbReference>
<evidence type="ECO:0000256" key="1">
    <source>
        <dbReference type="SAM" id="MobiDB-lite"/>
    </source>
</evidence>
<sequence length="47" mass="4975">MFYQIAVMRDTPSPGAAISGATPPRSLQLISTGTASGGRRKRSDDDH</sequence>
<reference evidence="2" key="1">
    <citation type="submission" date="2011-01" db="EMBL/GenBank/DDBJ databases">
        <authorList>
            <person name="Muzny D."/>
            <person name="Qin X."/>
            <person name="Buhay C."/>
            <person name="Dugan-Rocha S."/>
            <person name="Ding Y."/>
            <person name="Chen G."/>
            <person name="Hawes A."/>
            <person name="Holder M."/>
            <person name="Jhangiani S."/>
            <person name="Johnson A."/>
            <person name="Khan Z."/>
            <person name="Li Z."/>
            <person name="Liu W."/>
            <person name="Liu X."/>
            <person name="Perez L."/>
            <person name="Shen H."/>
            <person name="Wang Q."/>
            <person name="Watt J."/>
            <person name="Xi L."/>
            <person name="Xin Y."/>
            <person name="Zhou J."/>
            <person name="Deng J."/>
            <person name="Jiang H."/>
            <person name="Liu Y."/>
            <person name="Qu J."/>
            <person name="Song X.-Z."/>
            <person name="Zhang L."/>
            <person name="Villasana D."/>
            <person name="Johnson A."/>
            <person name="Liu J."/>
            <person name="Liyanage D."/>
            <person name="Lorensuhewa L."/>
            <person name="Robinson T."/>
            <person name="Song A."/>
            <person name="Song B.-B."/>
            <person name="Dinh H."/>
            <person name="Thornton R."/>
            <person name="Coyle M."/>
            <person name="Francisco L."/>
            <person name="Jackson L."/>
            <person name="Javaid M."/>
            <person name="Korchina V."/>
            <person name="Kovar C."/>
            <person name="Mata R."/>
            <person name="Mathew T."/>
            <person name="Ngo R."/>
            <person name="Nguyen L."/>
            <person name="Nguyen N."/>
            <person name="Okwuonu G."/>
            <person name="Ongeri F."/>
            <person name="Pham C."/>
            <person name="Simmons D."/>
            <person name="Wilczek-Boney K."/>
            <person name="Hale W."/>
            <person name="Jakkamsetti A."/>
            <person name="Pham P."/>
            <person name="Ruth R."/>
            <person name="San Lucas F."/>
            <person name="Warren J."/>
            <person name="Zhang J."/>
            <person name="Zhao Z."/>
            <person name="Zhou C."/>
            <person name="Zhu D."/>
            <person name="Lee S."/>
            <person name="Bess C."/>
            <person name="Blankenburg K."/>
            <person name="Forbes L."/>
            <person name="Fu Q."/>
            <person name="Gubbala S."/>
            <person name="Hirani K."/>
            <person name="Jayaseelan J.C."/>
            <person name="Lara F."/>
            <person name="Munidasa M."/>
            <person name="Palculict T."/>
            <person name="Patil S."/>
            <person name="Pu L.-L."/>
            <person name="Saada N."/>
            <person name="Tang L."/>
            <person name="Weissenberger G."/>
            <person name="Zhu Y."/>
            <person name="Hemphill L."/>
            <person name="Shang Y."/>
            <person name="Youmans B."/>
            <person name="Ayvaz T."/>
            <person name="Ross M."/>
            <person name="Santibanez J."/>
            <person name="Aqrawi P."/>
            <person name="Gross S."/>
            <person name="Joshi V."/>
            <person name="Fowler G."/>
            <person name="Nazareth L."/>
            <person name="Reid J."/>
            <person name="Worley K."/>
            <person name="Petrosino J."/>
            <person name="Highlander S."/>
            <person name="Gibbs R."/>
        </authorList>
    </citation>
    <scope>NUCLEOTIDE SEQUENCE [LARGE SCALE GENOMIC DNA]</scope>
    <source>
        <strain evidence="2">ATCC 33707</strain>
    </source>
</reference>
<keyword evidence="3" id="KW-1185">Reference proteome</keyword>